<evidence type="ECO:0000256" key="1">
    <source>
        <dbReference type="SAM" id="MobiDB-lite"/>
    </source>
</evidence>
<protein>
    <recommendedName>
        <fullName evidence="4">YbjN domain-containing protein</fullName>
    </recommendedName>
</protein>
<evidence type="ECO:0000313" key="2">
    <source>
        <dbReference type="EMBL" id="TGN10454.1"/>
    </source>
</evidence>
<keyword evidence="3" id="KW-1185">Reference proteome</keyword>
<comment type="caution">
    <text evidence="2">The sequence shown here is derived from an EMBL/GenBank/DDBJ whole genome shotgun (WGS) entry which is preliminary data.</text>
</comment>
<sequence>MSSFNYDDDENTEDFEEVEPIEEIRNPLSSLKLQLDKLKQNDWENTDQIEILLKANEDEDLFFHFEFDEEEGLHMYCYHFSIWEDEISIENWHERLINCISSDLKIEEGVISDETLDIVSFPVEKISSENIAKLVFDLLSICYPKHFKEDLLISKYLRFE</sequence>
<evidence type="ECO:0008006" key="4">
    <source>
        <dbReference type="Google" id="ProtNLM"/>
    </source>
</evidence>
<feature type="region of interest" description="Disordered" evidence="1">
    <location>
        <begin position="1"/>
        <end position="20"/>
    </location>
</feature>
<organism evidence="2 3">
    <name type="scientific">Leptospira ilyithenensis</name>
    <dbReference type="NCBI Taxonomy" id="2484901"/>
    <lineage>
        <taxon>Bacteria</taxon>
        <taxon>Pseudomonadati</taxon>
        <taxon>Spirochaetota</taxon>
        <taxon>Spirochaetia</taxon>
        <taxon>Leptospirales</taxon>
        <taxon>Leptospiraceae</taxon>
        <taxon>Leptospira</taxon>
    </lineage>
</organism>
<dbReference type="RefSeq" id="WP_135764088.1">
    <property type="nucleotide sequence ID" value="NZ_RQHV01000043.1"/>
</dbReference>
<gene>
    <name evidence="2" type="ORF">EHS11_09180</name>
</gene>
<dbReference type="EMBL" id="RQHV01000043">
    <property type="protein sequence ID" value="TGN10454.1"/>
    <property type="molecule type" value="Genomic_DNA"/>
</dbReference>
<evidence type="ECO:0000313" key="3">
    <source>
        <dbReference type="Proteomes" id="UP000298264"/>
    </source>
</evidence>
<dbReference type="Proteomes" id="UP000298264">
    <property type="component" value="Unassembled WGS sequence"/>
</dbReference>
<name>A0A4R9LSQ8_9LEPT</name>
<reference evidence="2" key="1">
    <citation type="journal article" date="2019" name="PLoS Negl. Trop. Dis.">
        <title>Revisiting the worldwide diversity of Leptospira species in the environment.</title>
        <authorList>
            <person name="Vincent A.T."/>
            <person name="Schiettekatte O."/>
            <person name="Bourhy P."/>
            <person name="Veyrier F.J."/>
            <person name="Picardeau M."/>
        </authorList>
    </citation>
    <scope>NUCLEOTIDE SEQUENCE [LARGE SCALE GENOMIC DNA]</scope>
    <source>
        <strain evidence="2">201400974</strain>
    </source>
</reference>
<proteinExistence type="predicted"/>
<accession>A0A4R9LSQ8</accession>
<dbReference type="OrthoDB" id="9838366at2"/>
<dbReference type="AlphaFoldDB" id="A0A4R9LSQ8"/>